<accession>A0A6J7HLU4</accession>
<proteinExistence type="predicted"/>
<organism evidence="1">
    <name type="scientific">freshwater metagenome</name>
    <dbReference type="NCBI Taxonomy" id="449393"/>
    <lineage>
        <taxon>unclassified sequences</taxon>
        <taxon>metagenomes</taxon>
        <taxon>ecological metagenomes</taxon>
    </lineage>
</organism>
<dbReference type="AlphaFoldDB" id="A0A6J7HLU4"/>
<reference evidence="1" key="1">
    <citation type="submission" date="2020-05" db="EMBL/GenBank/DDBJ databases">
        <authorList>
            <person name="Chiriac C."/>
            <person name="Salcher M."/>
            <person name="Ghai R."/>
            <person name="Kavagutti S V."/>
        </authorList>
    </citation>
    <scope>NUCLEOTIDE SEQUENCE</scope>
</reference>
<gene>
    <name evidence="1" type="ORF">UFOPK3720_00281</name>
</gene>
<evidence type="ECO:0000313" key="1">
    <source>
        <dbReference type="EMBL" id="CAB4922137.1"/>
    </source>
</evidence>
<name>A0A6J7HLU4_9ZZZZ</name>
<protein>
    <submittedName>
        <fullName evidence="1">Unannotated protein</fullName>
    </submittedName>
</protein>
<sequence length="88" mass="8657">MQERASDARVVTGAHVPVVDAKVPVALVDTATRYPLTVPPSAGAVQMSSTSRLAPVATGVPGGPGSRPVGDWSEALLLPGGASAATGP</sequence>
<dbReference type="EMBL" id="CAFBNB010000032">
    <property type="protein sequence ID" value="CAB4922137.1"/>
    <property type="molecule type" value="Genomic_DNA"/>
</dbReference>